<dbReference type="EMBL" id="CTEC01000001">
    <property type="protein sequence ID" value="CQD11120.1"/>
    <property type="molecule type" value="Genomic_DNA"/>
</dbReference>
<feature type="transmembrane region" description="Helical" evidence="5">
    <location>
        <begin position="311"/>
        <end position="341"/>
    </location>
</feature>
<organism evidence="7 8">
    <name type="scientific">Mycobacterium europaeum</name>
    <dbReference type="NCBI Taxonomy" id="761804"/>
    <lineage>
        <taxon>Bacteria</taxon>
        <taxon>Bacillati</taxon>
        <taxon>Actinomycetota</taxon>
        <taxon>Actinomycetes</taxon>
        <taxon>Mycobacteriales</taxon>
        <taxon>Mycobacteriaceae</taxon>
        <taxon>Mycobacterium</taxon>
        <taxon>Mycobacterium simiae complex</taxon>
    </lineage>
</organism>
<evidence type="ECO:0000313" key="7">
    <source>
        <dbReference type="EMBL" id="CQD11120.1"/>
    </source>
</evidence>
<reference evidence="8" key="1">
    <citation type="submission" date="2015-03" db="EMBL/GenBank/DDBJ databases">
        <authorList>
            <person name="Urmite Genomes"/>
        </authorList>
    </citation>
    <scope>NUCLEOTIDE SEQUENCE [LARGE SCALE GENOMIC DNA]</scope>
    <source>
        <strain evidence="8">CSUR P1344</strain>
    </source>
</reference>
<name>A0A0U1DA09_9MYCO</name>
<dbReference type="Proteomes" id="UP000199601">
    <property type="component" value="Unassembled WGS sequence"/>
</dbReference>
<evidence type="ECO:0000256" key="2">
    <source>
        <dbReference type="ARBA" id="ARBA00022692"/>
    </source>
</evidence>
<dbReference type="PANTHER" id="PTHR42718:SF42">
    <property type="entry name" value="EXPORT PROTEIN"/>
    <property type="match status" value="1"/>
</dbReference>
<feature type="transmembrane region" description="Helical" evidence="5">
    <location>
        <begin position="283"/>
        <end position="305"/>
    </location>
</feature>
<proteinExistence type="predicted"/>
<evidence type="ECO:0000256" key="5">
    <source>
        <dbReference type="SAM" id="Phobius"/>
    </source>
</evidence>
<feature type="transmembrane region" description="Helical" evidence="5">
    <location>
        <begin position="117"/>
        <end position="142"/>
    </location>
</feature>
<accession>A0A0U1DA09</accession>
<keyword evidence="3 5" id="KW-1133">Transmembrane helix</keyword>
<dbReference type="AlphaFoldDB" id="A0A0U1DA09"/>
<dbReference type="SUPFAM" id="SSF103473">
    <property type="entry name" value="MFS general substrate transporter"/>
    <property type="match status" value="1"/>
</dbReference>
<dbReference type="GO" id="GO:0022857">
    <property type="term" value="F:transmembrane transporter activity"/>
    <property type="evidence" value="ECO:0007669"/>
    <property type="project" value="InterPro"/>
</dbReference>
<dbReference type="Gene3D" id="1.20.1720.10">
    <property type="entry name" value="Multidrug resistance protein D"/>
    <property type="match status" value="1"/>
</dbReference>
<feature type="transmembrane region" description="Helical" evidence="5">
    <location>
        <begin position="373"/>
        <end position="392"/>
    </location>
</feature>
<keyword evidence="2 5" id="KW-0812">Transmembrane</keyword>
<dbReference type="CDD" id="cd17321">
    <property type="entry name" value="MFS_MMR_MDR_like"/>
    <property type="match status" value="1"/>
</dbReference>
<evidence type="ECO:0000256" key="3">
    <source>
        <dbReference type="ARBA" id="ARBA00022989"/>
    </source>
</evidence>
<feature type="domain" description="Major facilitator superfamily (MFS) profile" evidence="6">
    <location>
        <begin position="27"/>
        <end position="515"/>
    </location>
</feature>
<dbReference type="PANTHER" id="PTHR42718">
    <property type="entry name" value="MAJOR FACILITATOR SUPERFAMILY MULTIDRUG TRANSPORTER MFSC"/>
    <property type="match status" value="1"/>
</dbReference>
<keyword evidence="8" id="KW-1185">Reference proteome</keyword>
<feature type="transmembrane region" description="Helical" evidence="5">
    <location>
        <begin position="213"/>
        <end position="231"/>
    </location>
</feature>
<evidence type="ECO:0000256" key="1">
    <source>
        <dbReference type="ARBA" id="ARBA00004651"/>
    </source>
</evidence>
<evidence type="ECO:0000313" key="8">
    <source>
        <dbReference type="Proteomes" id="UP000199601"/>
    </source>
</evidence>
<feature type="transmembrane region" description="Helical" evidence="5">
    <location>
        <begin position="65"/>
        <end position="85"/>
    </location>
</feature>
<feature type="transmembrane region" description="Helical" evidence="5">
    <location>
        <begin position="26"/>
        <end position="45"/>
    </location>
</feature>
<feature type="transmembrane region" description="Helical" evidence="5">
    <location>
        <begin position="154"/>
        <end position="176"/>
    </location>
</feature>
<feature type="transmembrane region" description="Helical" evidence="5">
    <location>
        <begin position="348"/>
        <end position="367"/>
    </location>
</feature>
<comment type="subcellular location">
    <subcellularLocation>
        <location evidence="1">Cell membrane</location>
        <topology evidence="1">Multi-pass membrane protein</topology>
    </subcellularLocation>
</comment>
<dbReference type="GO" id="GO:0005886">
    <property type="term" value="C:plasma membrane"/>
    <property type="evidence" value="ECO:0007669"/>
    <property type="project" value="UniProtKB-SubCell"/>
</dbReference>
<keyword evidence="4 5" id="KW-0472">Membrane</keyword>
<feature type="transmembrane region" description="Helical" evidence="5">
    <location>
        <begin position="243"/>
        <end position="262"/>
    </location>
</feature>
<dbReference type="InterPro" id="IPR011701">
    <property type="entry name" value="MFS"/>
</dbReference>
<dbReference type="Gene3D" id="1.20.1250.20">
    <property type="entry name" value="MFS general substrate transporter like domains"/>
    <property type="match status" value="1"/>
</dbReference>
<dbReference type="RefSeq" id="WP_090420552.1">
    <property type="nucleotide sequence ID" value="NZ_CTEC01000001.1"/>
</dbReference>
<sequence>MVDTLVRPDQRTDAVSIGGSPRARNWTLAVACMGVALVVASMTALNTALGDLAVATSATQSQLNWIVDGYTVALACLLLPAGAIGDRYGRRGALLIGLLVFSLGSVSPAMLNSPAQIIAGRAVAGVGAAFVMPATLSLLTVAHPKDDRTKAVGIWAGTAGSGGVLGMLGSGLLLRFWDWHAIFWSLGAAGLVIFALACTVASSRDGDAPRIDSLGAVLIGAAVAVAVAAILEAPTRGWSDPLVWGGLAAGAVLAAAFGVVEFRLTRRDGQPLLDVRLFSDANFATGVAAIVILFGATFGFFYIGMQYVQQIMGYSALATAISFGPFMVPLGIFSALSFWYVPKLGLRVVLFVGTLLMAVGFACMYRLDLHSSYLQFAWPTLVLATGIGICTAPTTSAIMGAVPDEKQGVASAVNDTSREMGGALGIAVAGSILAGRYSDELAPKLAGFPAPVRGPATDSLAKAVEVAGRLGPQGRQLADVSKTAFLAALHASTIAMAVIVAVAAVLIGLWAPGRDGRQLRPVRRMVSRRRH</sequence>
<evidence type="ECO:0000259" key="6">
    <source>
        <dbReference type="PROSITE" id="PS50850"/>
    </source>
</evidence>
<dbReference type="PROSITE" id="PS50850">
    <property type="entry name" value="MFS"/>
    <property type="match status" value="1"/>
</dbReference>
<dbReference type="Pfam" id="PF07690">
    <property type="entry name" value="MFS_1"/>
    <property type="match status" value="1"/>
</dbReference>
<protein>
    <submittedName>
        <fullName evidence="7">Transmembrane efflux protein</fullName>
    </submittedName>
</protein>
<dbReference type="InterPro" id="IPR020846">
    <property type="entry name" value="MFS_dom"/>
</dbReference>
<dbReference type="InterPro" id="IPR036259">
    <property type="entry name" value="MFS_trans_sf"/>
</dbReference>
<gene>
    <name evidence="7" type="ORF">BN000_02309</name>
</gene>
<feature type="transmembrane region" description="Helical" evidence="5">
    <location>
        <begin position="182"/>
        <end position="201"/>
    </location>
</feature>
<feature type="transmembrane region" description="Helical" evidence="5">
    <location>
        <begin position="485"/>
        <end position="511"/>
    </location>
</feature>
<evidence type="ECO:0000256" key="4">
    <source>
        <dbReference type="ARBA" id="ARBA00023136"/>
    </source>
</evidence>
<feature type="transmembrane region" description="Helical" evidence="5">
    <location>
        <begin position="92"/>
        <end position="111"/>
    </location>
</feature>